<accession>A0AAW9K142</accession>
<dbReference type="RefSeq" id="WP_110026532.1">
    <property type="nucleotide sequence ID" value="NZ_CABHJA010000008.1"/>
</dbReference>
<dbReference type="Pfam" id="PF10668">
    <property type="entry name" value="Phage_terminase"/>
    <property type="match status" value="1"/>
</dbReference>
<reference evidence="2" key="1">
    <citation type="submission" date="2019-11" db="EMBL/GenBank/DDBJ databases">
        <title>Characterization of Clostridium perfringens isolates from swine manure treated agricultural soils.</title>
        <authorList>
            <person name="Wushke S.T."/>
        </authorList>
    </citation>
    <scope>NUCLEOTIDE SEQUENCE</scope>
    <source>
        <strain evidence="2">X62</strain>
    </source>
</reference>
<dbReference type="Proteomes" id="UP001288944">
    <property type="component" value="Unassembled WGS sequence"/>
</dbReference>
<proteinExistence type="predicted"/>
<name>A0AAW9K142_CLOPF</name>
<organism evidence="2 3">
    <name type="scientific">Clostridium perfringens</name>
    <dbReference type="NCBI Taxonomy" id="1502"/>
    <lineage>
        <taxon>Bacteria</taxon>
        <taxon>Bacillati</taxon>
        <taxon>Bacillota</taxon>
        <taxon>Clostridia</taxon>
        <taxon>Eubacteriales</taxon>
        <taxon>Clostridiaceae</taxon>
        <taxon>Clostridium</taxon>
    </lineage>
</organism>
<evidence type="ECO:0000313" key="3">
    <source>
        <dbReference type="Proteomes" id="UP001288944"/>
    </source>
</evidence>
<sequence>MARARSQNRDKVFEIYKDHNGDMKLIEIGKLLSINL</sequence>
<dbReference type="InterPro" id="IPR018925">
    <property type="entry name" value="XtmA-like_N"/>
</dbReference>
<evidence type="ECO:0000259" key="1">
    <source>
        <dbReference type="Pfam" id="PF10668"/>
    </source>
</evidence>
<dbReference type="EMBL" id="WNUR01000031">
    <property type="protein sequence ID" value="MDZ7541872.1"/>
    <property type="molecule type" value="Genomic_DNA"/>
</dbReference>
<feature type="domain" description="PBSX phage terminase small subunit-like N-terminal" evidence="1">
    <location>
        <begin position="1"/>
        <end position="34"/>
    </location>
</feature>
<evidence type="ECO:0000313" key="2">
    <source>
        <dbReference type="EMBL" id="MDZ7541872.1"/>
    </source>
</evidence>
<gene>
    <name evidence="2" type="ORF">GNF83_11535</name>
</gene>
<dbReference type="AlphaFoldDB" id="A0AAW9K142"/>
<protein>
    <recommendedName>
        <fullName evidence="1">PBSX phage terminase small subunit-like N-terminal domain-containing protein</fullName>
    </recommendedName>
</protein>
<comment type="caution">
    <text evidence="2">The sequence shown here is derived from an EMBL/GenBank/DDBJ whole genome shotgun (WGS) entry which is preliminary data.</text>
</comment>